<dbReference type="SUPFAM" id="SSF52540">
    <property type="entry name" value="P-loop containing nucleoside triphosphate hydrolases"/>
    <property type="match status" value="1"/>
</dbReference>
<dbReference type="EMBL" id="JAKZBV010000001">
    <property type="protein sequence ID" value="MCH6470012.1"/>
    <property type="molecule type" value="Genomic_DNA"/>
</dbReference>
<dbReference type="InterPro" id="IPR045086">
    <property type="entry name" value="OBG_GTPase"/>
</dbReference>
<keyword evidence="3 9" id="KW-0963">Cytoplasm</keyword>
<name>A0ABS9U0I7_9MICC</name>
<dbReference type="RefSeq" id="WP_241053505.1">
    <property type="nucleotide sequence ID" value="NZ_JAKZBV010000001.1"/>
</dbReference>
<dbReference type="PROSITE" id="PS00905">
    <property type="entry name" value="GTP1_OBG"/>
    <property type="match status" value="1"/>
</dbReference>
<keyword evidence="7 9" id="KW-0460">Magnesium</keyword>
<dbReference type="NCBIfam" id="NF008955">
    <property type="entry name" value="PRK12297.1"/>
    <property type="match status" value="1"/>
</dbReference>
<dbReference type="SUPFAM" id="SSF82051">
    <property type="entry name" value="Obg GTP-binding protein N-terminal domain"/>
    <property type="match status" value="1"/>
</dbReference>
<dbReference type="Gene3D" id="3.30.300.350">
    <property type="entry name" value="GTP-binding protein OBG, C-terminal domain"/>
    <property type="match status" value="1"/>
</dbReference>
<organism evidence="14 15">
    <name type="scientific">Sinomonas terrae</name>
    <dbReference type="NCBI Taxonomy" id="2908838"/>
    <lineage>
        <taxon>Bacteria</taxon>
        <taxon>Bacillati</taxon>
        <taxon>Actinomycetota</taxon>
        <taxon>Actinomycetes</taxon>
        <taxon>Micrococcales</taxon>
        <taxon>Micrococcaceae</taxon>
        <taxon>Sinomonas</taxon>
    </lineage>
</organism>
<dbReference type="PANTHER" id="PTHR11702:SF31">
    <property type="entry name" value="MITOCHONDRIAL RIBOSOME-ASSOCIATED GTPASE 2"/>
    <property type="match status" value="1"/>
</dbReference>
<protein>
    <recommendedName>
        <fullName evidence="9">GTPase Obg</fullName>
        <ecNumber evidence="9">3.6.5.-</ecNumber>
    </recommendedName>
    <alternativeName>
        <fullName evidence="9">GTP-binding protein Obg</fullName>
    </alternativeName>
</protein>
<evidence type="ECO:0000259" key="11">
    <source>
        <dbReference type="PROSITE" id="PS51710"/>
    </source>
</evidence>
<dbReference type="InterPro" id="IPR036346">
    <property type="entry name" value="GTP-bd_prot_GTP1/OBG_C_sf"/>
</dbReference>
<keyword evidence="15" id="KW-1185">Reference proteome</keyword>
<dbReference type="PROSITE" id="PS51710">
    <property type="entry name" value="G_OBG"/>
    <property type="match status" value="1"/>
</dbReference>
<evidence type="ECO:0000256" key="7">
    <source>
        <dbReference type="ARBA" id="ARBA00022842"/>
    </source>
</evidence>
<keyword evidence="6 9" id="KW-0378">Hydrolase</keyword>
<evidence type="ECO:0000256" key="2">
    <source>
        <dbReference type="ARBA" id="ARBA00007699"/>
    </source>
</evidence>
<comment type="caution">
    <text evidence="14">The sequence shown here is derived from an EMBL/GenBank/DDBJ whole genome shotgun (WGS) entry which is preliminary data.</text>
</comment>
<feature type="compositionally biased region" description="Basic and acidic residues" evidence="10">
    <location>
        <begin position="476"/>
        <end position="521"/>
    </location>
</feature>
<evidence type="ECO:0000256" key="9">
    <source>
        <dbReference type="HAMAP-Rule" id="MF_01454"/>
    </source>
</evidence>
<dbReference type="PROSITE" id="PS51883">
    <property type="entry name" value="OBG"/>
    <property type="match status" value="1"/>
</dbReference>
<feature type="binding site" evidence="9">
    <location>
        <position position="173"/>
    </location>
    <ligand>
        <name>Mg(2+)</name>
        <dbReference type="ChEBI" id="CHEBI:18420"/>
    </ligand>
</feature>
<proteinExistence type="inferred from homology"/>
<feature type="binding site" evidence="9">
    <location>
        <begin position="191"/>
        <end position="195"/>
    </location>
    <ligand>
        <name>GTP</name>
        <dbReference type="ChEBI" id="CHEBI:37565"/>
    </ligand>
</feature>
<feature type="domain" description="OCT" evidence="12">
    <location>
        <begin position="363"/>
        <end position="447"/>
    </location>
</feature>
<feature type="binding site" evidence="9">
    <location>
        <begin position="212"/>
        <end position="215"/>
    </location>
    <ligand>
        <name>GTP</name>
        <dbReference type="ChEBI" id="CHEBI:37565"/>
    </ligand>
</feature>
<evidence type="ECO:0000256" key="5">
    <source>
        <dbReference type="ARBA" id="ARBA00022741"/>
    </source>
</evidence>
<dbReference type="Pfam" id="PF01926">
    <property type="entry name" value="MMR_HSR1"/>
    <property type="match status" value="1"/>
</dbReference>
<feature type="binding site" evidence="9">
    <location>
        <begin position="295"/>
        <end position="298"/>
    </location>
    <ligand>
        <name>GTP</name>
        <dbReference type="ChEBI" id="CHEBI:37565"/>
    </ligand>
</feature>
<keyword evidence="8 9" id="KW-0342">GTP-binding</keyword>
<evidence type="ECO:0000256" key="10">
    <source>
        <dbReference type="SAM" id="MobiDB-lite"/>
    </source>
</evidence>
<sequence>MASFVDRVVLHVSGGHGGHGCVSIKREKFKPLGGPDGGNGGNGGDVVLRVSSQTTTLLDYHHSPHRHAENGGPGMGDWRVGHRGETLVLPVPDGTVVKSRDGNVLADLVGEGAEFIAAAGGQGGLGNAALATAKRKAPGFALLGIEGEERDIVLELKSIADVALVGFPSAGKSSLIAAMSAARPKIADYPFTTLVPNLGVVQAGDVRFTIADVPGLIEGASEGRGLGHDFLRHVERCAAIVHVLDCGTLESDRNPIDDLDIIEGELAKYDVDMSFAGPDGEVVPLNERPRLVALNKVDLPDGKAMAEMVRAELEGRGYRVFEVSATSHEGLRALGFAMAEIVQRARDEVKAAPPKVTPAVLRPRAVNEKSFTIRKEERNLEPLFRIIGEKPERWVKQTDFTNDEAVGYLSDRLNRLGVEDELFKAGAHAGDTVVIGEDDAVVFDWEPTMSAGAELLAGPRGSDVRLSDWSRPTRAQKRDEFEDRKAARAAARDELEAERRAGIWTESSRRKEWAPDLKSEERDDDGEF</sequence>
<evidence type="ECO:0000256" key="8">
    <source>
        <dbReference type="ARBA" id="ARBA00023134"/>
    </source>
</evidence>
<comment type="similarity">
    <text evidence="2 9">Belongs to the TRAFAC class OBG-HflX-like GTPase superfamily. OBG GTPase family.</text>
</comment>
<feature type="binding site" evidence="9">
    <location>
        <begin position="324"/>
        <end position="326"/>
    </location>
    <ligand>
        <name>GTP</name>
        <dbReference type="ChEBI" id="CHEBI:37565"/>
    </ligand>
</feature>
<dbReference type="Gene3D" id="3.40.50.300">
    <property type="entry name" value="P-loop containing nucleotide triphosphate hydrolases"/>
    <property type="match status" value="1"/>
</dbReference>
<comment type="function">
    <text evidence="9">An essential GTPase which binds GTP, GDP and possibly (p)ppGpp with moderate affinity, with high nucleotide exchange rates and a fairly low GTP hydrolysis rate. Plays a role in control of the cell cycle, stress response, ribosome biogenesis and in those bacteria that undergo differentiation, in morphogenesis control.</text>
</comment>
<feature type="domain" description="Obg" evidence="13">
    <location>
        <begin position="2"/>
        <end position="159"/>
    </location>
</feature>
<evidence type="ECO:0000256" key="1">
    <source>
        <dbReference type="ARBA" id="ARBA00001946"/>
    </source>
</evidence>
<dbReference type="SUPFAM" id="SSF102741">
    <property type="entry name" value="Obg GTP-binding protein C-terminal domain"/>
    <property type="match status" value="1"/>
</dbReference>
<dbReference type="InterPro" id="IPR006074">
    <property type="entry name" value="GTP1-OBG_CS"/>
</dbReference>
<keyword evidence="4 9" id="KW-0479">Metal-binding</keyword>
<comment type="subunit">
    <text evidence="9">Monomer.</text>
</comment>
<evidence type="ECO:0000313" key="14">
    <source>
        <dbReference type="EMBL" id="MCH6470012.1"/>
    </source>
</evidence>
<dbReference type="Gene3D" id="2.70.210.12">
    <property type="entry name" value="GTP1/OBG domain"/>
    <property type="match status" value="1"/>
</dbReference>
<dbReference type="NCBIfam" id="NF008956">
    <property type="entry name" value="PRK12299.1"/>
    <property type="match status" value="1"/>
</dbReference>
<evidence type="ECO:0000259" key="12">
    <source>
        <dbReference type="PROSITE" id="PS51881"/>
    </source>
</evidence>
<dbReference type="EC" id="3.6.5.-" evidence="9"/>
<evidence type="ECO:0000256" key="4">
    <source>
        <dbReference type="ARBA" id="ARBA00022723"/>
    </source>
</evidence>
<dbReference type="InterPro" id="IPR027417">
    <property type="entry name" value="P-loop_NTPase"/>
</dbReference>
<dbReference type="PANTHER" id="PTHR11702">
    <property type="entry name" value="DEVELOPMENTALLY REGULATED GTP-BINDING PROTEIN-RELATED"/>
    <property type="match status" value="1"/>
</dbReference>
<gene>
    <name evidence="14" type="primary">obgE</name>
    <name evidence="9" type="synonym">obg</name>
    <name evidence="14" type="ORF">L0M17_08475</name>
</gene>
<dbReference type="InterPro" id="IPR006169">
    <property type="entry name" value="GTP1_OBG_dom"/>
</dbReference>
<dbReference type="CDD" id="cd01898">
    <property type="entry name" value="Obg"/>
    <property type="match status" value="1"/>
</dbReference>
<evidence type="ECO:0000259" key="13">
    <source>
        <dbReference type="PROSITE" id="PS51883"/>
    </source>
</evidence>
<comment type="subcellular location">
    <subcellularLocation>
        <location evidence="9">Cytoplasm</location>
    </subcellularLocation>
</comment>
<evidence type="ECO:0000256" key="6">
    <source>
        <dbReference type="ARBA" id="ARBA00022801"/>
    </source>
</evidence>
<accession>A0ABS9U0I7</accession>
<dbReference type="InterPro" id="IPR006073">
    <property type="entry name" value="GTP-bd"/>
</dbReference>
<dbReference type="InterPro" id="IPR036726">
    <property type="entry name" value="GTP1_OBG_dom_sf"/>
</dbReference>
<dbReference type="PROSITE" id="PS51881">
    <property type="entry name" value="OCT"/>
    <property type="match status" value="1"/>
</dbReference>
<dbReference type="Pfam" id="PF09269">
    <property type="entry name" value="DUF1967"/>
    <property type="match status" value="1"/>
</dbReference>
<dbReference type="InterPro" id="IPR014100">
    <property type="entry name" value="GTP-bd_Obg/CgtA"/>
</dbReference>
<dbReference type="NCBIfam" id="TIGR03595">
    <property type="entry name" value="Obg_CgtA_exten"/>
    <property type="match status" value="1"/>
</dbReference>
<dbReference type="InterPro" id="IPR015349">
    <property type="entry name" value="OCT_dom"/>
</dbReference>
<comment type="cofactor">
    <cofactor evidence="1 9">
        <name>Mg(2+)</name>
        <dbReference type="ChEBI" id="CHEBI:18420"/>
    </cofactor>
</comment>
<dbReference type="PRINTS" id="PR00326">
    <property type="entry name" value="GTP1OBG"/>
</dbReference>
<dbReference type="Proteomes" id="UP001202922">
    <property type="component" value="Unassembled WGS sequence"/>
</dbReference>
<feature type="region of interest" description="Disordered" evidence="10">
    <location>
        <begin position="459"/>
        <end position="528"/>
    </location>
</feature>
<feature type="binding site" evidence="9">
    <location>
        <begin position="166"/>
        <end position="173"/>
    </location>
    <ligand>
        <name>GTP</name>
        <dbReference type="ChEBI" id="CHEBI:37565"/>
    </ligand>
</feature>
<dbReference type="NCBIfam" id="TIGR02729">
    <property type="entry name" value="Obg_CgtA"/>
    <property type="match status" value="1"/>
</dbReference>
<reference evidence="14 15" key="1">
    <citation type="submission" date="2022-03" db="EMBL/GenBank/DDBJ databases">
        <title>Sinomonas sp. isolated from a soil.</title>
        <authorList>
            <person name="Han J."/>
            <person name="Kim D.-U."/>
        </authorList>
    </citation>
    <scope>NUCLEOTIDE SEQUENCE [LARGE SCALE GENOMIC DNA]</scope>
    <source>
        <strain evidence="14 15">5-5</strain>
    </source>
</reference>
<dbReference type="HAMAP" id="MF_01454">
    <property type="entry name" value="GTPase_Obg"/>
    <property type="match status" value="1"/>
</dbReference>
<dbReference type="Pfam" id="PF01018">
    <property type="entry name" value="GTP1_OBG"/>
    <property type="match status" value="1"/>
</dbReference>
<dbReference type="InterPro" id="IPR031167">
    <property type="entry name" value="G_OBG"/>
</dbReference>
<feature type="domain" description="OBG-type G" evidence="11">
    <location>
        <begin position="160"/>
        <end position="343"/>
    </location>
</feature>
<keyword evidence="5 9" id="KW-0547">Nucleotide-binding</keyword>
<evidence type="ECO:0000256" key="3">
    <source>
        <dbReference type="ARBA" id="ARBA00022490"/>
    </source>
</evidence>
<dbReference type="NCBIfam" id="NF008954">
    <property type="entry name" value="PRK12296.1"/>
    <property type="match status" value="1"/>
</dbReference>
<feature type="binding site" evidence="9">
    <location>
        <position position="193"/>
    </location>
    <ligand>
        <name>Mg(2+)</name>
        <dbReference type="ChEBI" id="CHEBI:18420"/>
    </ligand>
</feature>
<evidence type="ECO:0000313" key="15">
    <source>
        <dbReference type="Proteomes" id="UP001202922"/>
    </source>
</evidence>